<dbReference type="PANTHER" id="PTHR37477:SF1">
    <property type="entry name" value="COBALT-PRECORRIN-5A HYDROLASE"/>
    <property type="match status" value="1"/>
</dbReference>
<feature type="domain" description="CobE/GbiG C-terminal" evidence="1">
    <location>
        <begin position="4"/>
        <end position="128"/>
    </location>
</feature>
<reference evidence="2 3" key="1">
    <citation type="submission" date="2019-07" db="EMBL/GenBank/DDBJ databases">
        <title>Pseudomonas mangiferae sp. nov., isolated from bark of mango tree in Thailand.</title>
        <authorList>
            <person name="Srisuk N."/>
            <person name="Anurat P."/>
        </authorList>
    </citation>
    <scope>NUCLEOTIDE SEQUENCE [LARGE SCALE GENOMIC DNA]</scope>
    <source>
        <strain evidence="2 3">DMKU_BBB3-04</strain>
    </source>
</reference>
<dbReference type="GO" id="GO:0009236">
    <property type="term" value="P:cobalamin biosynthetic process"/>
    <property type="evidence" value="ECO:0007669"/>
    <property type="project" value="InterPro"/>
</dbReference>
<dbReference type="InterPro" id="IPR036518">
    <property type="entry name" value="CobE/GbiG_C_sf"/>
</dbReference>
<gene>
    <name evidence="2" type="ORF">FM069_01155</name>
</gene>
<dbReference type="Gene3D" id="3.30.420.180">
    <property type="entry name" value="CobE/GbiG C-terminal domain"/>
    <property type="match status" value="1"/>
</dbReference>
<dbReference type="AlphaFoldDB" id="A0A553H4G5"/>
<accession>A0A553H4G5</accession>
<evidence type="ECO:0000313" key="2">
    <source>
        <dbReference type="EMBL" id="TRX76659.1"/>
    </source>
</evidence>
<dbReference type="OrthoDB" id="9781023at2"/>
<evidence type="ECO:0000259" key="1">
    <source>
        <dbReference type="Pfam" id="PF01890"/>
    </source>
</evidence>
<dbReference type="RefSeq" id="WP_143486313.1">
    <property type="nucleotide sequence ID" value="NZ_VJOY01000001.1"/>
</dbReference>
<dbReference type="EMBL" id="VJOY01000001">
    <property type="protein sequence ID" value="TRX76659.1"/>
    <property type="molecule type" value="Genomic_DNA"/>
</dbReference>
<dbReference type="Proteomes" id="UP000315235">
    <property type="component" value="Unassembled WGS sequence"/>
</dbReference>
<proteinExistence type="predicted"/>
<organism evidence="2 3">
    <name type="scientific">Pseudomonas mangiferae</name>
    <dbReference type="NCBI Taxonomy" id="2593654"/>
    <lineage>
        <taxon>Bacteria</taxon>
        <taxon>Pseudomonadati</taxon>
        <taxon>Pseudomonadota</taxon>
        <taxon>Gammaproteobacteria</taxon>
        <taxon>Pseudomonadales</taxon>
        <taxon>Pseudomonadaceae</taxon>
        <taxon>Pseudomonas</taxon>
    </lineage>
</organism>
<sequence>MTRYVAGLGCRQGCETAELAALLDRVLDEAGVPRSALMGLASLQRKCVEPALAGLARQRALPLEGFDETVLARHTGRLHSPSARVLDATGCAGIAEAAALALADRWGEGPAELRVGKRSSGHASVALARVEGQAADSL</sequence>
<dbReference type="Pfam" id="PF01890">
    <property type="entry name" value="CbiG_C"/>
    <property type="match status" value="1"/>
</dbReference>
<comment type="caution">
    <text evidence="2">The sequence shown here is derived from an EMBL/GenBank/DDBJ whole genome shotgun (WGS) entry which is preliminary data.</text>
</comment>
<evidence type="ECO:0000313" key="3">
    <source>
        <dbReference type="Proteomes" id="UP000315235"/>
    </source>
</evidence>
<dbReference type="InterPro" id="IPR002750">
    <property type="entry name" value="CobE/GbiG_C"/>
</dbReference>
<protein>
    <submittedName>
        <fullName evidence="2">Cobalamin biosynthesis protein</fullName>
    </submittedName>
</protein>
<dbReference type="PANTHER" id="PTHR37477">
    <property type="entry name" value="COBALT-PRECORRIN-5A HYDROLASE"/>
    <property type="match status" value="1"/>
</dbReference>
<dbReference type="InterPro" id="IPR052553">
    <property type="entry name" value="CbiG_hydrolase"/>
</dbReference>
<keyword evidence="3" id="KW-1185">Reference proteome</keyword>
<name>A0A553H4G5_9PSED</name>
<dbReference type="SUPFAM" id="SSF159664">
    <property type="entry name" value="CobE/GbiG C-terminal domain-like"/>
    <property type="match status" value="1"/>
</dbReference>